<dbReference type="SFLD" id="SFLDS00019">
    <property type="entry name" value="Glutathione_Transferase_(cytos"/>
    <property type="match status" value="1"/>
</dbReference>
<dbReference type="CDD" id="cd00570">
    <property type="entry name" value="GST_N_family"/>
    <property type="match status" value="1"/>
</dbReference>
<evidence type="ECO:0000313" key="6">
    <source>
        <dbReference type="EMBL" id="CAF2084733.1"/>
    </source>
</evidence>
<evidence type="ECO:0000313" key="11">
    <source>
        <dbReference type="Proteomes" id="UP000663824"/>
    </source>
</evidence>
<dbReference type="InterPro" id="IPR040079">
    <property type="entry name" value="Glutathione_S-Trfase"/>
</dbReference>
<dbReference type="PANTHER" id="PTHR42673:SF21">
    <property type="entry name" value="GLUTATHIONE S-TRANSFERASE YFCF"/>
    <property type="match status" value="1"/>
</dbReference>
<dbReference type="EMBL" id="CAJNOW010018836">
    <property type="protein sequence ID" value="CAF1668892.1"/>
    <property type="molecule type" value="Genomic_DNA"/>
</dbReference>
<dbReference type="PROSITE" id="PS50404">
    <property type="entry name" value="GST_NTER"/>
    <property type="match status" value="1"/>
</dbReference>
<name>A0A816L5S0_9BILA</name>
<sequence length="260" mass="30117">MSHMNKVRIIGSYLSPYVRKVLVCLSIKGIPYEIDPIIPFYGNEEFSKLSPLRRIPVFTDDKVTLCDSSVICQYLEDRYSSSNFVSIYPNDIVNRAKARWYEEYADTYIGNIFIWQYYNEVVIKPFVWKKKSDQIIVDRSLNIEIPKVLQYLEENVPKEGYMFDEKHATIADISITSFFRNLFIANAKFDVERYPFTFSYVNRILSLSYFQSLIPFEKISIASPISNHRTALAKGNAPISNETFGIDKPKPGAFSERPSS</sequence>
<evidence type="ECO:0008006" key="13">
    <source>
        <dbReference type="Google" id="ProtNLM"/>
    </source>
</evidence>
<feature type="domain" description="GST C-terminal" evidence="2">
    <location>
        <begin position="91"/>
        <end position="225"/>
    </location>
</feature>
<evidence type="ECO:0000313" key="4">
    <source>
        <dbReference type="EMBL" id="CAF1668892.1"/>
    </source>
</evidence>
<dbReference type="Gene3D" id="3.40.30.10">
    <property type="entry name" value="Glutaredoxin"/>
    <property type="match status" value="1"/>
</dbReference>
<evidence type="ECO:0000313" key="8">
    <source>
        <dbReference type="EMBL" id="CAF3846453.1"/>
    </source>
</evidence>
<dbReference type="EMBL" id="CAJNOV010001067">
    <property type="protein sequence ID" value="CAF1047550.1"/>
    <property type="molecule type" value="Genomic_DNA"/>
</dbReference>
<dbReference type="SFLD" id="SFLDG00358">
    <property type="entry name" value="Main_(cytGST)"/>
    <property type="match status" value="1"/>
</dbReference>
<reference evidence="5" key="1">
    <citation type="submission" date="2021-02" db="EMBL/GenBank/DDBJ databases">
        <authorList>
            <person name="Nowell W R."/>
        </authorList>
    </citation>
    <scope>NUCLEOTIDE SEQUENCE</scope>
</reference>
<dbReference type="GO" id="GO:0006559">
    <property type="term" value="P:L-phenylalanine catabolic process"/>
    <property type="evidence" value="ECO:0007669"/>
    <property type="project" value="TreeGrafter"/>
</dbReference>
<evidence type="ECO:0000259" key="2">
    <source>
        <dbReference type="PROSITE" id="PS50405"/>
    </source>
</evidence>
<dbReference type="PANTHER" id="PTHR42673">
    <property type="entry name" value="MALEYLACETOACETATE ISOMERASE"/>
    <property type="match status" value="1"/>
</dbReference>
<evidence type="ECO:0000313" key="5">
    <source>
        <dbReference type="EMBL" id="CAF1926450.1"/>
    </source>
</evidence>
<organism evidence="5 11">
    <name type="scientific">Rotaria magnacalcarata</name>
    <dbReference type="NCBI Taxonomy" id="392030"/>
    <lineage>
        <taxon>Eukaryota</taxon>
        <taxon>Metazoa</taxon>
        <taxon>Spiralia</taxon>
        <taxon>Gnathifera</taxon>
        <taxon>Rotifera</taxon>
        <taxon>Eurotatoria</taxon>
        <taxon>Bdelloidea</taxon>
        <taxon>Philodinida</taxon>
        <taxon>Philodinidae</taxon>
        <taxon>Rotaria</taxon>
    </lineage>
</organism>
<dbReference type="EMBL" id="CAJNRE010000373">
    <property type="protein sequence ID" value="CAF1926450.1"/>
    <property type="molecule type" value="Genomic_DNA"/>
</dbReference>
<dbReference type="Proteomes" id="UP000681967">
    <property type="component" value="Unassembled WGS sequence"/>
</dbReference>
<dbReference type="EMBL" id="CAJOBJ010000878">
    <property type="protein sequence ID" value="CAF3848981.1"/>
    <property type="molecule type" value="Genomic_DNA"/>
</dbReference>
<accession>A0A816L5S0</accession>
<dbReference type="InterPro" id="IPR036282">
    <property type="entry name" value="Glutathione-S-Trfase_C_sf"/>
</dbReference>
<dbReference type="EMBL" id="CAJOBI010000400">
    <property type="protein sequence ID" value="CAF3820008.1"/>
    <property type="molecule type" value="Genomic_DNA"/>
</dbReference>
<dbReference type="GO" id="GO:0006749">
    <property type="term" value="P:glutathione metabolic process"/>
    <property type="evidence" value="ECO:0007669"/>
    <property type="project" value="TreeGrafter"/>
</dbReference>
<dbReference type="Proteomes" id="UP000681720">
    <property type="component" value="Unassembled WGS sequence"/>
</dbReference>
<dbReference type="Gene3D" id="1.20.1050.10">
    <property type="match status" value="1"/>
</dbReference>
<dbReference type="EMBL" id="CAJOBG010001302">
    <property type="protein sequence ID" value="CAF3915271.1"/>
    <property type="molecule type" value="Genomic_DNA"/>
</dbReference>
<dbReference type="PROSITE" id="PS50405">
    <property type="entry name" value="GST_CTER"/>
    <property type="match status" value="1"/>
</dbReference>
<evidence type="ECO:0000313" key="3">
    <source>
        <dbReference type="EMBL" id="CAF1047550.1"/>
    </source>
</evidence>
<dbReference type="InterPro" id="IPR004045">
    <property type="entry name" value="Glutathione_S-Trfase_N"/>
</dbReference>
<dbReference type="EMBL" id="CAJOBH010001293">
    <property type="protein sequence ID" value="CAF3846453.1"/>
    <property type="molecule type" value="Genomic_DNA"/>
</dbReference>
<dbReference type="SUPFAM" id="SSF52833">
    <property type="entry name" value="Thioredoxin-like"/>
    <property type="match status" value="1"/>
</dbReference>
<gene>
    <name evidence="8" type="ORF">BYL167_LOCUS5602</name>
    <name evidence="3" type="ORF">CJN711_LOCUS4582</name>
    <name evidence="9" type="ORF">GIL414_LOCUS3852</name>
    <name evidence="4" type="ORF">KQP761_LOCUS33821</name>
    <name evidence="5" type="ORF">MBJ925_LOCUS3418</name>
    <name evidence="10" type="ORF">OVN521_LOCUS10269</name>
    <name evidence="7" type="ORF">SMN809_LOCUS2231</name>
    <name evidence="6" type="ORF">WKI299_LOCUS16889</name>
</gene>
<dbReference type="SUPFAM" id="SSF47616">
    <property type="entry name" value="GST C-terminal domain-like"/>
    <property type="match status" value="1"/>
</dbReference>
<dbReference type="EMBL" id="CAJNRF010006792">
    <property type="protein sequence ID" value="CAF2084733.1"/>
    <property type="molecule type" value="Genomic_DNA"/>
</dbReference>
<evidence type="ECO:0000259" key="1">
    <source>
        <dbReference type="PROSITE" id="PS50404"/>
    </source>
</evidence>
<proteinExistence type="predicted"/>
<keyword evidence="12" id="KW-1185">Reference proteome</keyword>
<feature type="domain" description="GST N-terminal" evidence="1">
    <location>
        <begin position="5"/>
        <end position="83"/>
    </location>
</feature>
<dbReference type="Proteomes" id="UP000663866">
    <property type="component" value="Unassembled WGS sequence"/>
</dbReference>
<comment type="caution">
    <text evidence="5">The sequence shown here is derived from an EMBL/GenBank/DDBJ whole genome shotgun (WGS) entry which is preliminary data.</text>
</comment>
<dbReference type="Proteomes" id="UP000663834">
    <property type="component" value="Unassembled WGS sequence"/>
</dbReference>
<dbReference type="OrthoDB" id="2309723at2759"/>
<evidence type="ECO:0000313" key="12">
    <source>
        <dbReference type="Proteomes" id="UP000663866"/>
    </source>
</evidence>
<protein>
    <recommendedName>
        <fullName evidence="13">Glutathione S-transferase</fullName>
    </recommendedName>
</protein>
<dbReference type="InterPro" id="IPR036249">
    <property type="entry name" value="Thioredoxin-like_sf"/>
</dbReference>
<evidence type="ECO:0000313" key="10">
    <source>
        <dbReference type="EMBL" id="CAF3915271.1"/>
    </source>
</evidence>
<dbReference type="Proteomes" id="UP000676336">
    <property type="component" value="Unassembled WGS sequence"/>
</dbReference>
<dbReference type="Proteomes" id="UP000663856">
    <property type="component" value="Unassembled WGS sequence"/>
</dbReference>
<evidence type="ECO:0000313" key="9">
    <source>
        <dbReference type="EMBL" id="CAF3848981.1"/>
    </source>
</evidence>
<dbReference type="Proteomes" id="UP000663855">
    <property type="component" value="Unassembled WGS sequence"/>
</dbReference>
<dbReference type="CDD" id="cd00299">
    <property type="entry name" value="GST_C_family"/>
    <property type="match status" value="1"/>
</dbReference>
<dbReference type="Proteomes" id="UP000663824">
    <property type="component" value="Unassembled WGS sequence"/>
</dbReference>
<dbReference type="Pfam" id="PF13417">
    <property type="entry name" value="GST_N_3"/>
    <property type="match status" value="1"/>
</dbReference>
<dbReference type="InterPro" id="IPR010987">
    <property type="entry name" value="Glutathione-S-Trfase_C-like"/>
</dbReference>
<evidence type="ECO:0000313" key="7">
    <source>
        <dbReference type="EMBL" id="CAF3820008.1"/>
    </source>
</evidence>
<dbReference type="GO" id="GO:0016034">
    <property type="term" value="F:maleylacetoacetate isomerase activity"/>
    <property type="evidence" value="ECO:0007669"/>
    <property type="project" value="TreeGrafter"/>
</dbReference>
<dbReference type="GO" id="GO:0004364">
    <property type="term" value="F:glutathione transferase activity"/>
    <property type="evidence" value="ECO:0007669"/>
    <property type="project" value="TreeGrafter"/>
</dbReference>
<dbReference type="AlphaFoldDB" id="A0A816L5S0"/>